<evidence type="ECO:0000313" key="3">
    <source>
        <dbReference type="Proteomes" id="UP000185924"/>
    </source>
</evidence>
<dbReference type="OrthoDB" id="1070463at2"/>
<dbReference type="InterPro" id="IPR053728">
    <property type="entry name" value="Alginate_Permeability_Chnl"/>
</dbReference>
<dbReference type="Gene3D" id="2.40.160.100">
    <property type="match status" value="1"/>
</dbReference>
<sequence>MEKSFTRKLLLLAAFIWLPLETAWAQLYLTPQVRPRAEWRNGYQSLPDGQNGAFFVNQRSRLTLDYKQDKVQMKFSLQDVRVWGDELHLKDVPSMAMHEAWGEFALSDKFAVRLGRQEFVYNNDRLLGNVDWVQQARSHDGVLLKARWQGISLDAGGVFNQEREALFDTHYSMNNYKVLGFLWAQKQLNDQLSVSVMHISDGFQRPDTVGGVYFRHTYGLDLNYQQERAQFNGALYRQSGEHSSGKRISAYLAVAEASYSFQPLRFTIGTTYLSGMTGHDSKVRSFNTLYATNHKFYGFMDYFINVPADTRQGGLHNSYFKTSYTPKGKYSLSLDYHYFALAKNLGATETLPGTSDRYLGSELDAVVHYKHSDQIQFFIGYSTLFPGSSMEAIKPGSAAAYADWGWVMVNIQPRILLKSFEKDR</sequence>
<dbReference type="Proteomes" id="UP000185924">
    <property type="component" value="Unassembled WGS sequence"/>
</dbReference>
<organism evidence="2 3">
    <name type="scientific">Pontibacter lucknowensis</name>
    <dbReference type="NCBI Taxonomy" id="1077936"/>
    <lineage>
        <taxon>Bacteria</taxon>
        <taxon>Pseudomonadati</taxon>
        <taxon>Bacteroidota</taxon>
        <taxon>Cytophagia</taxon>
        <taxon>Cytophagales</taxon>
        <taxon>Hymenobacteraceae</taxon>
        <taxon>Pontibacter</taxon>
    </lineage>
</organism>
<keyword evidence="3" id="KW-1185">Reference proteome</keyword>
<dbReference type="InterPro" id="IPR025388">
    <property type="entry name" value="Alginate_export_dom"/>
</dbReference>
<evidence type="ECO:0000259" key="1">
    <source>
        <dbReference type="Pfam" id="PF13372"/>
    </source>
</evidence>
<accession>A0A1N6WMH3</accession>
<name>A0A1N6WMH3_9BACT</name>
<gene>
    <name evidence="2" type="ORF">SAMN05421545_1640</name>
</gene>
<reference evidence="3" key="1">
    <citation type="submission" date="2017-01" db="EMBL/GenBank/DDBJ databases">
        <authorList>
            <person name="Varghese N."/>
            <person name="Submissions S."/>
        </authorList>
    </citation>
    <scope>NUCLEOTIDE SEQUENCE [LARGE SCALE GENOMIC DNA]</scope>
    <source>
        <strain evidence="3">DM9</strain>
    </source>
</reference>
<protein>
    <submittedName>
        <fullName evidence="2">Alginate export</fullName>
    </submittedName>
</protein>
<proteinExistence type="predicted"/>
<evidence type="ECO:0000313" key="2">
    <source>
        <dbReference type="EMBL" id="SIQ91277.1"/>
    </source>
</evidence>
<dbReference type="RefSeq" id="WP_076421725.1">
    <property type="nucleotide sequence ID" value="NZ_FTNM01000002.1"/>
</dbReference>
<dbReference type="AlphaFoldDB" id="A0A1N6WMH3"/>
<feature type="domain" description="Alginate export" evidence="1">
    <location>
        <begin position="56"/>
        <end position="392"/>
    </location>
</feature>
<dbReference type="Pfam" id="PF13372">
    <property type="entry name" value="Alginate_exp"/>
    <property type="match status" value="1"/>
</dbReference>
<dbReference type="EMBL" id="FTNM01000002">
    <property type="protein sequence ID" value="SIQ91277.1"/>
    <property type="molecule type" value="Genomic_DNA"/>
</dbReference>
<dbReference type="STRING" id="1077936.SAMN05421545_1640"/>